<accession>A0AAV2LBJ7</accession>
<dbReference type="Proteomes" id="UP001497482">
    <property type="component" value="Chromosome 22"/>
</dbReference>
<gene>
    <name evidence="1" type="ORF">KC01_LOCUS26922</name>
</gene>
<dbReference type="AlphaFoldDB" id="A0AAV2LBJ7"/>
<evidence type="ECO:0000313" key="1">
    <source>
        <dbReference type="EMBL" id="CAL1598555.1"/>
    </source>
</evidence>
<organism evidence="1 2">
    <name type="scientific">Knipowitschia caucasica</name>
    <name type="common">Caucasian dwarf goby</name>
    <name type="synonym">Pomatoschistus caucasicus</name>
    <dbReference type="NCBI Taxonomy" id="637954"/>
    <lineage>
        <taxon>Eukaryota</taxon>
        <taxon>Metazoa</taxon>
        <taxon>Chordata</taxon>
        <taxon>Craniata</taxon>
        <taxon>Vertebrata</taxon>
        <taxon>Euteleostomi</taxon>
        <taxon>Actinopterygii</taxon>
        <taxon>Neopterygii</taxon>
        <taxon>Teleostei</taxon>
        <taxon>Neoteleostei</taxon>
        <taxon>Acanthomorphata</taxon>
        <taxon>Gobiaria</taxon>
        <taxon>Gobiiformes</taxon>
        <taxon>Gobioidei</taxon>
        <taxon>Gobiidae</taxon>
        <taxon>Gobiinae</taxon>
        <taxon>Knipowitschia</taxon>
    </lineage>
</organism>
<sequence>MKSSNVPRRWRTDELLMAGSLISAGGWNESASCIDSALGGAQVNPDLCREAPRGPCLRVVLQSEPQGERPHVELSSLLELGSPLSSLLELGAPLSPEVLISHSQQLCQSCHLQEKCAEYLALAPPPPVEVFRRRDLHPDPERPAPRP</sequence>
<dbReference type="EMBL" id="OZ035844">
    <property type="protein sequence ID" value="CAL1598555.1"/>
    <property type="molecule type" value="Genomic_DNA"/>
</dbReference>
<protein>
    <submittedName>
        <fullName evidence="1">Uncharacterized protein</fullName>
    </submittedName>
</protein>
<evidence type="ECO:0000313" key="2">
    <source>
        <dbReference type="Proteomes" id="UP001497482"/>
    </source>
</evidence>
<proteinExistence type="predicted"/>
<keyword evidence="2" id="KW-1185">Reference proteome</keyword>
<name>A0AAV2LBJ7_KNICA</name>
<reference evidence="1 2" key="1">
    <citation type="submission" date="2024-04" db="EMBL/GenBank/DDBJ databases">
        <authorList>
            <person name="Waldvogel A.-M."/>
            <person name="Schoenle A."/>
        </authorList>
    </citation>
    <scope>NUCLEOTIDE SEQUENCE [LARGE SCALE GENOMIC DNA]</scope>
</reference>